<reference evidence="3" key="1">
    <citation type="submission" date="2016-11" db="UniProtKB">
        <authorList>
            <consortium name="WormBaseParasite"/>
        </authorList>
    </citation>
    <scope>IDENTIFICATION</scope>
</reference>
<dbReference type="AlphaFoldDB" id="A0A1I8AX49"/>
<proteinExistence type="predicted"/>
<feature type="compositionally biased region" description="Polar residues" evidence="1">
    <location>
        <begin position="189"/>
        <end position="198"/>
    </location>
</feature>
<evidence type="ECO:0000313" key="3">
    <source>
        <dbReference type="WBParaSite" id="L893_g9982.t1"/>
    </source>
</evidence>
<organism evidence="2 3">
    <name type="scientific">Steinernema glaseri</name>
    <dbReference type="NCBI Taxonomy" id="37863"/>
    <lineage>
        <taxon>Eukaryota</taxon>
        <taxon>Metazoa</taxon>
        <taxon>Ecdysozoa</taxon>
        <taxon>Nematoda</taxon>
        <taxon>Chromadorea</taxon>
        <taxon>Rhabditida</taxon>
        <taxon>Tylenchina</taxon>
        <taxon>Panagrolaimomorpha</taxon>
        <taxon>Strongyloidoidea</taxon>
        <taxon>Steinernematidae</taxon>
        <taxon>Steinernema</taxon>
    </lineage>
</organism>
<feature type="compositionally biased region" description="Basic and acidic residues" evidence="1">
    <location>
        <begin position="199"/>
        <end position="210"/>
    </location>
</feature>
<evidence type="ECO:0000313" key="2">
    <source>
        <dbReference type="Proteomes" id="UP000095287"/>
    </source>
</evidence>
<accession>A0A1I8AX49</accession>
<sequence length="210" mass="23997">MWAYNLWAVPVHRWGHPGALSFPHISPQNIRRHLLLLRRIDSLPTEALVDRGYFIVLEFAVGALPASFRRVARESPFCEAARGSGTRRCLFPAYVEDVVALFAHERELKKDLLHTSREHVKLTANQGVYATYFLKRFAHCCAIGSIDADPVNDKESVFHWAGARSRATFVNRRTVKRRIVSTRHRQVSDSRPSASNRLGRQDHLEMKQSA</sequence>
<name>A0A1I8AX49_9BILA</name>
<dbReference type="WBParaSite" id="L893_g9982.t1">
    <property type="protein sequence ID" value="L893_g9982.t1"/>
    <property type="gene ID" value="L893_g9982"/>
</dbReference>
<protein>
    <submittedName>
        <fullName evidence="3">Protein kinase domain-containing protein</fullName>
    </submittedName>
</protein>
<evidence type="ECO:0000256" key="1">
    <source>
        <dbReference type="SAM" id="MobiDB-lite"/>
    </source>
</evidence>
<dbReference type="Proteomes" id="UP000095287">
    <property type="component" value="Unplaced"/>
</dbReference>
<feature type="region of interest" description="Disordered" evidence="1">
    <location>
        <begin position="181"/>
        <end position="210"/>
    </location>
</feature>
<keyword evidence="2" id="KW-1185">Reference proteome</keyword>